<evidence type="ECO:0000256" key="2">
    <source>
        <dbReference type="ARBA" id="ARBA00008907"/>
    </source>
</evidence>
<reference evidence="12" key="1">
    <citation type="submission" date="2023-03" db="EMBL/GenBank/DDBJ databases">
        <authorList>
            <person name="Steffen K."/>
            <person name="Cardenas P."/>
        </authorList>
    </citation>
    <scope>NUCLEOTIDE SEQUENCE</scope>
</reference>
<organism evidence="12 13">
    <name type="scientific">Geodia barretti</name>
    <name type="common">Barrett's horny sponge</name>
    <dbReference type="NCBI Taxonomy" id="519541"/>
    <lineage>
        <taxon>Eukaryota</taxon>
        <taxon>Metazoa</taxon>
        <taxon>Porifera</taxon>
        <taxon>Demospongiae</taxon>
        <taxon>Heteroscleromorpha</taxon>
        <taxon>Tetractinellida</taxon>
        <taxon>Astrophorina</taxon>
        <taxon>Geodiidae</taxon>
        <taxon>Geodia</taxon>
    </lineage>
</organism>
<keyword evidence="5" id="KW-0677">Repeat</keyword>
<comment type="similarity">
    <text evidence="2">Belongs to the CPSF4/YTH1 family.</text>
</comment>
<name>A0AA35X7W4_GEOBA</name>
<evidence type="ECO:0000256" key="9">
    <source>
        <dbReference type="ARBA" id="ARBA00023242"/>
    </source>
</evidence>
<gene>
    <name evidence="12" type="ORF">GBAR_LOCUS22753</name>
</gene>
<dbReference type="GO" id="GO:0005634">
    <property type="term" value="C:nucleus"/>
    <property type="evidence" value="ECO:0007669"/>
    <property type="project" value="UniProtKB-SubCell"/>
</dbReference>
<evidence type="ECO:0000259" key="11">
    <source>
        <dbReference type="PROSITE" id="PS50103"/>
    </source>
</evidence>
<feature type="domain" description="C3H1-type" evidence="11">
    <location>
        <begin position="31"/>
        <end position="58"/>
    </location>
</feature>
<evidence type="ECO:0000313" key="13">
    <source>
        <dbReference type="Proteomes" id="UP001174909"/>
    </source>
</evidence>
<dbReference type="PANTHER" id="PTHR23102:SF24">
    <property type="entry name" value="CLEAVAGE AND POLYADENYLATION SPECIFICITY FACTOR SUBUNIT 4"/>
    <property type="match status" value="1"/>
</dbReference>
<comment type="subcellular location">
    <subcellularLocation>
        <location evidence="1">Nucleus</location>
    </subcellularLocation>
</comment>
<dbReference type="Gene3D" id="4.10.1000.10">
    <property type="entry name" value="Zinc finger, CCCH-type"/>
    <property type="match status" value="1"/>
</dbReference>
<keyword evidence="9" id="KW-0539">Nucleus</keyword>
<dbReference type="Pfam" id="PF00642">
    <property type="entry name" value="zf-CCCH"/>
    <property type="match status" value="2"/>
</dbReference>
<dbReference type="InterPro" id="IPR036855">
    <property type="entry name" value="Znf_CCCH_sf"/>
</dbReference>
<dbReference type="InterPro" id="IPR045348">
    <property type="entry name" value="CPSF4/Yth1"/>
</dbReference>
<evidence type="ECO:0000256" key="4">
    <source>
        <dbReference type="ARBA" id="ARBA00022723"/>
    </source>
</evidence>
<accession>A0AA35X7W4</accession>
<dbReference type="SMART" id="SM00356">
    <property type="entry name" value="ZnF_C3H1"/>
    <property type="match status" value="2"/>
</dbReference>
<dbReference type="FunFam" id="4.10.1000.10:FF:000012">
    <property type="entry name" value="cleavage and polyadenylation specificity factor subunit 4"/>
    <property type="match status" value="1"/>
</dbReference>
<keyword evidence="4 10" id="KW-0479">Metal-binding</keyword>
<evidence type="ECO:0000256" key="5">
    <source>
        <dbReference type="ARBA" id="ARBA00022737"/>
    </source>
</evidence>
<evidence type="ECO:0000256" key="6">
    <source>
        <dbReference type="ARBA" id="ARBA00022771"/>
    </source>
</evidence>
<keyword evidence="6 10" id="KW-0863">Zinc-finger</keyword>
<protein>
    <submittedName>
        <fullName evidence="12">Cleavage and polyadenylation specificity factor subunit 4</fullName>
    </submittedName>
</protein>
<feature type="domain" description="C3H1-type" evidence="11">
    <location>
        <begin position="3"/>
        <end position="30"/>
    </location>
</feature>
<evidence type="ECO:0000256" key="3">
    <source>
        <dbReference type="ARBA" id="ARBA00022664"/>
    </source>
</evidence>
<keyword evidence="3" id="KW-0507">mRNA processing</keyword>
<keyword evidence="7 10" id="KW-0862">Zinc</keyword>
<dbReference type="AlphaFoldDB" id="A0AA35X7W4"/>
<dbReference type="SUPFAM" id="SSF90229">
    <property type="entry name" value="CCCH zinc finger"/>
    <property type="match status" value="1"/>
</dbReference>
<dbReference type="GO" id="GO:0006397">
    <property type="term" value="P:mRNA processing"/>
    <property type="evidence" value="ECO:0007669"/>
    <property type="project" value="UniProtKB-KW"/>
</dbReference>
<evidence type="ECO:0000256" key="7">
    <source>
        <dbReference type="ARBA" id="ARBA00022833"/>
    </source>
</evidence>
<proteinExistence type="inferred from homology"/>
<evidence type="ECO:0000313" key="12">
    <source>
        <dbReference type="EMBL" id="CAI8040932.1"/>
    </source>
</evidence>
<dbReference type="PANTHER" id="PTHR23102">
    <property type="entry name" value="CLEAVAGE AND POLYADENYLATION SPECIFICITY FACTOR SUBUNIT 4-RELATED"/>
    <property type="match status" value="1"/>
</dbReference>
<comment type="caution">
    <text evidence="12">The sequence shown here is derived from an EMBL/GenBank/DDBJ whole genome shotgun (WGS) entry which is preliminary data.</text>
</comment>
<dbReference type="EMBL" id="CASHTH010003151">
    <property type="protein sequence ID" value="CAI8040932.1"/>
    <property type="molecule type" value="Genomic_DNA"/>
</dbReference>
<feature type="zinc finger region" description="C3H1-type" evidence="10">
    <location>
        <begin position="3"/>
        <end position="30"/>
    </location>
</feature>
<sequence>MRGERTVVCKHWMRHLCKKGDDCEFLHEYEMSKMPVCYFFQRFGECTNKDCQYLHVDAETLKIRDCAWYDRGFCKHGRIPSPLSLSLLCFSLLTEICIVQVQVVGTDTLDVCCARITSVGSAPTDRNASTIMQSLTFLSLIPLAPPQTFSWVTQTRRDLQNRTFQ</sequence>
<dbReference type="Proteomes" id="UP001174909">
    <property type="component" value="Unassembled WGS sequence"/>
</dbReference>
<dbReference type="GO" id="GO:0003723">
    <property type="term" value="F:RNA binding"/>
    <property type="evidence" value="ECO:0007669"/>
    <property type="project" value="UniProtKB-KW"/>
</dbReference>
<dbReference type="GO" id="GO:0008270">
    <property type="term" value="F:zinc ion binding"/>
    <property type="evidence" value="ECO:0007669"/>
    <property type="project" value="UniProtKB-KW"/>
</dbReference>
<keyword evidence="8" id="KW-0694">RNA-binding</keyword>
<dbReference type="InterPro" id="IPR000571">
    <property type="entry name" value="Znf_CCCH"/>
</dbReference>
<evidence type="ECO:0000256" key="8">
    <source>
        <dbReference type="ARBA" id="ARBA00022884"/>
    </source>
</evidence>
<dbReference type="PROSITE" id="PS50103">
    <property type="entry name" value="ZF_C3H1"/>
    <property type="match status" value="2"/>
</dbReference>
<evidence type="ECO:0000256" key="10">
    <source>
        <dbReference type="PROSITE-ProRule" id="PRU00723"/>
    </source>
</evidence>
<feature type="zinc finger region" description="C3H1-type" evidence="10">
    <location>
        <begin position="31"/>
        <end position="58"/>
    </location>
</feature>
<evidence type="ECO:0000256" key="1">
    <source>
        <dbReference type="ARBA" id="ARBA00004123"/>
    </source>
</evidence>
<keyword evidence="13" id="KW-1185">Reference proteome</keyword>